<keyword evidence="2" id="KW-1185">Reference proteome</keyword>
<dbReference type="AlphaFoldDB" id="A0A547PKZ2"/>
<comment type="caution">
    <text evidence="1">The sequence shown here is derived from an EMBL/GenBank/DDBJ whole genome shotgun (WGS) entry which is preliminary data.</text>
</comment>
<dbReference type="EMBL" id="VFSV01000063">
    <property type="protein sequence ID" value="TRD14805.1"/>
    <property type="molecule type" value="Genomic_DNA"/>
</dbReference>
<reference evidence="1 2" key="1">
    <citation type="submission" date="2019-06" db="EMBL/GenBank/DDBJ databases">
        <title>Paenimaribius caenipelagi gen. nov., sp. nov., isolated from a tidal flat.</title>
        <authorList>
            <person name="Yoon J.-H."/>
        </authorList>
    </citation>
    <scope>NUCLEOTIDE SEQUENCE [LARGE SCALE GENOMIC DNA]</scope>
    <source>
        <strain evidence="1 2">JBTF-M29</strain>
    </source>
</reference>
<protein>
    <submittedName>
        <fullName evidence="1">Uncharacterized protein</fullName>
    </submittedName>
</protein>
<dbReference type="RefSeq" id="WP_142836164.1">
    <property type="nucleotide sequence ID" value="NZ_VFSV01000063.1"/>
</dbReference>
<sequence>MAAKDAAQQAFIGHMNGWIEAEKKGQWDKQPKIIALMSSCDPVRGQSKEEKLRYFQLKAHGKLRELAYKNLTRSRLLGP</sequence>
<evidence type="ECO:0000313" key="2">
    <source>
        <dbReference type="Proteomes" id="UP000318590"/>
    </source>
</evidence>
<proteinExistence type="predicted"/>
<gene>
    <name evidence="1" type="ORF">FEV53_18315</name>
</gene>
<dbReference type="Proteomes" id="UP000318590">
    <property type="component" value="Unassembled WGS sequence"/>
</dbReference>
<accession>A0A547PKZ2</accession>
<name>A0A547PKZ2_9RHOB</name>
<evidence type="ECO:0000313" key="1">
    <source>
        <dbReference type="EMBL" id="TRD14805.1"/>
    </source>
</evidence>
<organism evidence="1 2">
    <name type="scientific">Palleronia caenipelagi</name>
    <dbReference type="NCBI Taxonomy" id="2489174"/>
    <lineage>
        <taxon>Bacteria</taxon>
        <taxon>Pseudomonadati</taxon>
        <taxon>Pseudomonadota</taxon>
        <taxon>Alphaproteobacteria</taxon>
        <taxon>Rhodobacterales</taxon>
        <taxon>Roseobacteraceae</taxon>
        <taxon>Palleronia</taxon>
    </lineage>
</organism>